<sequence>MIYRLVYTKTAVKDIQKLDIVAKKRIRKKMEIFIKKPLFYSKKLINPAIGSFRFRIGNFRVVFDIDKDKIVVLRVGHRREIYK</sequence>
<proteinExistence type="inferred from homology"/>
<dbReference type="SUPFAM" id="SSF143011">
    <property type="entry name" value="RelE-like"/>
    <property type="match status" value="1"/>
</dbReference>
<comment type="similarity">
    <text evidence="1">Belongs to the RelE toxin family.</text>
</comment>
<evidence type="ECO:0008006" key="5">
    <source>
        <dbReference type="Google" id="ProtNLM"/>
    </source>
</evidence>
<dbReference type="InterPro" id="IPR007712">
    <property type="entry name" value="RelE/ParE_toxin"/>
</dbReference>
<organism evidence="3 4">
    <name type="scientific">Candidatus Roizmanbacteria bacterium RIFCSPLOWO2_02_FULL_38_10</name>
    <dbReference type="NCBI Taxonomy" id="1802074"/>
    <lineage>
        <taxon>Bacteria</taxon>
        <taxon>Candidatus Roizmaniibacteriota</taxon>
    </lineage>
</organism>
<dbReference type="InterPro" id="IPR035093">
    <property type="entry name" value="RelE/ParE_toxin_dom_sf"/>
</dbReference>
<reference evidence="3 4" key="1">
    <citation type="journal article" date="2016" name="Nat. Commun.">
        <title>Thousands of microbial genomes shed light on interconnected biogeochemical processes in an aquifer system.</title>
        <authorList>
            <person name="Anantharaman K."/>
            <person name="Brown C.T."/>
            <person name="Hug L.A."/>
            <person name="Sharon I."/>
            <person name="Castelle C.J."/>
            <person name="Probst A.J."/>
            <person name="Thomas B.C."/>
            <person name="Singh A."/>
            <person name="Wilkins M.J."/>
            <person name="Karaoz U."/>
            <person name="Brodie E.L."/>
            <person name="Williams K.H."/>
            <person name="Hubbard S.S."/>
            <person name="Banfield J.F."/>
        </authorList>
    </citation>
    <scope>NUCLEOTIDE SEQUENCE [LARGE SCALE GENOMIC DNA]</scope>
</reference>
<dbReference type="Pfam" id="PF05016">
    <property type="entry name" value="ParE_toxin"/>
    <property type="match status" value="1"/>
</dbReference>
<comment type="caution">
    <text evidence="3">The sequence shown here is derived from an EMBL/GenBank/DDBJ whole genome shotgun (WGS) entry which is preliminary data.</text>
</comment>
<name>A0A1F7JPE3_9BACT</name>
<evidence type="ECO:0000313" key="4">
    <source>
        <dbReference type="Proteomes" id="UP000176376"/>
    </source>
</evidence>
<dbReference type="PANTHER" id="PTHR35601">
    <property type="entry name" value="TOXIN RELE"/>
    <property type="match status" value="1"/>
</dbReference>
<dbReference type="Gene3D" id="3.30.2310.20">
    <property type="entry name" value="RelE-like"/>
    <property type="match status" value="1"/>
</dbReference>
<protein>
    <recommendedName>
        <fullName evidence="5">Plasmid stabilization protein</fullName>
    </recommendedName>
</protein>
<dbReference type="Proteomes" id="UP000176376">
    <property type="component" value="Unassembled WGS sequence"/>
</dbReference>
<evidence type="ECO:0000256" key="1">
    <source>
        <dbReference type="ARBA" id="ARBA00006226"/>
    </source>
</evidence>
<evidence type="ECO:0000313" key="3">
    <source>
        <dbReference type="EMBL" id="OGK57481.1"/>
    </source>
</evidence>
<dbReference type="EMBL" id="MGAY01000001">
    <property type="protein sequence ID" value="OGK57481.1"/>
    <property type="molecule type" value="Genomic_DNA"/>
</dbReference>
<gene>
    <name evidence="3" type="ORF">A3J15_01165</name>
</gene>
<dbReference type="STRING" id="1802074.A3J15_01165"/>
<keyword evidence="2" id="KW-1277">Toxin-antitoxin system</keyword>
<accession>A0A1F7JPE3</accession>
<dbReference type="PANTHER" id="PTHR35601:SF1">
    <property type="entry name" value="TOXIN RELE"/>
    <property type="match status" value="1"/>
</dbReference>
<evidence type="ECO:0000256" key="2">
    <source>
        <dbReference type="ARBA" id="ARBA00022649"/>
    </source>
</evidence>
<dbReference type="AlphaFoldDB" id="A0A1F7JPE3"/>